<dbReference type="InterPro" id="IPR017853">
    <property type="entry name" value="GH"/>
</dbReference>
<evidence type="ECO:0000259" key="1">
    <source>
        <dbReference type="Pfam" id="PF22848"/>
    </source>
</evidence>
<feature type="domain" description="Alpha-L-arabinofuranosidase 1 catalytic" evidence="1">
    <location>
        <begin position="6"/>
        <end position="56"/>
    </location>
</feature>
<evidence type="ECO:0000313" key="3">
    <source>
        <dbReference type="Proteomes" id="UP001528411"/>
    </source>
</evidence>
<dbReference type="PANTHER" id="PTHR43576">
    <property type="entry name" value="ALPHA-L-ARABINOFURANOSIDASE C-RELATED"/>
    <property type="match status" value="1"/>
</dbReference>
<evidence type="ECO:0000313" key="2">
    <source>
        <dbReference type="EMBL" id="MDC2888770.1"/>
    </source>
</evidence>
<comment type="caution">
    <text evidence="2">The sequence shown here is derived from an EMBL/GenBank/DDBJ whole genome shotgun (WGS) entry which is preliminary data.</text>
</comment>
<dbReference type="EMBL" id="JAQOMS010000002">
    <property type="protein sequence ID" value="MDC2888770.1"/>
    <property type="molecule type" value="Genomic_DNA"/>
</dbReference>
<accession>A0ABT5FDR2</accession>
<reference evidence="2 3" key="1">
    <citation type="submission" date="2023-01" db="EMBL/GenBank/DDBJ databases">
        <title>Psychrosphaera sp. nov., isolated from marine algae.</title>
        <authorList>
            <person name="Bayburt H."/>
            <person name="Choi B.J."/>
            <person name="Kim J.M."/>
            <person name="Choi D.G."/>
            <person name="Jeon C.O."/>
        </authorList>
    </citation>
    <scope>NUCLEOTIDE SEQUENCE [LARGE SCALE GENOMIC DNA]</scope>
    <source>
        <strain evidence="2 3">G1-22</strain>
    </source>
</reference>
<name>A0ABT5FDR2_9GAMM</name>
<sequence length="390" mass="44255">MGYETPEDAADWVEYMNAKVGENPNGGKDWAAERAKNGHVEPYGIKYWEIGNEVFGNWELNWGSYPTELDGKRGNANVEKDDAKGTNGMLAFGDADRYVFGGYKYFKSQKAAAQTSWKDSHIKTTTAANQKLYVKFAPVSLHDPKQPFNLRIDGTLWQRVSSFEQSGAKDKHYVLDTKIGEITFGDGVNGMIPPSNEFVKLDYLTGKQLGFIDYYHKMKAVDPSIQIISSFEKKSFFKHMAKAKQPFDGIAKHYYPGDLKQAHKNYTQAIYAGLGIGHKIEEIKEWNANYDNPSLTGKEQIWLTEYGLKNHINQLAIMHTVINEYSDDVAALMGHSLFLNNNTPMVNDDGVIRSRAFPIEIFAKHMQQQFVKVEVSGAQNKFRRKKYLQS</sequence>
<gene>
    <name evidence="2" type="ORF">PN838_08280</name>
</gene>
<protein>
    <recommendedName>
        <fullName evidence="1">Alpha-L-arabinofuranosidase 1 catalytic domain-containing protein</fullName>
    </recommendedName>
</protein>
<dbReference type="PANTHER" id="PTHR43576:SF3">
    <property type="entry name" value="ALPHA-L-ARABINOFURANOSIDASE C"/>
    <property type="match status" value="1"/>
</dbReference>
<keyword evidence="3" id="KW-1185">Reference proteome</keyword>
<dbReference type="RefSeq" id="WP_272180345.1">
    <property type="nucleotide sequence ID" value="NZ_JAQOMS010000002.1"/>
</dbReference>
<dbReference type="Gene3D" id="3.20.20.80">
    <property type="entry name" value="Glycosidases"/>
    <property type="match status" value="2"/>
</dbReference>
<dbReference type="SUPFAM" id="SSF51445">
    <property type="entry name" value="(Trans)glycosidases"/>
    <property type="match status" value="2"/>
</dbReference>
<proteinExistence type="predicted"/>
<organism evidence="2 3">
    <name type="scientific">Psychrosphaera algicola</name>
    <dbReference type="NCBI Taxonomy" id="3023714"/>
    <lineage>
        <taxon>Bacteria</taxon>
        <taxon>Pseudomonadati</taxon>
        <taxon>Pseudomonadota</taxon>
        <taxon>Gammaproteobacteria</taxon>
        <taxon>Alteromonadales</taxon>
        <taxon>Pseudoalteromonadaceae</taxon>
        <taxon>Psychrosphaera</taxon>
    </lineage>
</organism>
<dbReference type="Pfam" id="PF22848">
    <property type="entry name" value="ASD1_dom"/>
    <property type="match status" value="1"/>
</dbReference>
<dbReference type="InterPro" id="IPR055235">
    <property type="entry name" value="ASD1_cat"/>
</dbReference>
<dbReference type="Proteomes" id="UP001528411">
    <property type="component" value="Unassembled WGS sequence"/>
</dbReference>